<dbReference type="Gene3D" id="2.40.240.10">
    <property type="entry name" value="Ribosomal Protein L25, Chain P"/>
    <property type="match status" value="2"/>
</dbReference>
<feature type="binding site" evidence="9">
    <location>
        <begin position="59"/>
        <end position="61"/>
    </location>
    <ligand>
        <name>ATP</name>
        <dbReference type="ChEBI" id="CHEBI:30616"/>
    </ligand>
</feature>
<organism evidence="14 15">
    <name type="scientific">Pelistega ratti</name>
    <dbReference type="NCBI Taxonomy" id="2652177"/>
    <lineage>
        <taxon>Bacteria</taxon>
        <taxon>Pseudomonadati</taxon>
        <taxon>Pseudomonadota</taxon>
        <taxon>Betaproteobacteria</taxon>
        <taxon>Burkholderiales</taxon>
        <taxon>Alcaligenaceae</taxon>
        <taxon>Pelistega</taxon>
    </lineage>
</organism>
<feature type="domain" description="tRNA synthetases class I (E and Q) anti-codon binding" evidence="13">
    <location>
        <begin position="494"/>
        <end position="565"/>
    </location>
</feature>
<accession>A0A6L9Y6W7</accession>
<dbReference type="InterPro" id="IPR014729">
    <property type="entry name" value="Rossmann-like_a/b/a_fold"/>
</dbReference>
<dbReference type="SUPFAM" id="SSF50715">
    <property type="entry name" value="Ribosomal protein L25-like"/>
    <property type="match status" value="1"/>
</dbReference>
<keyword evidence="4 9" id="KW-0547">Nucleotide-binding</keyword>
<evidence type="ECO:0000256" key="1">
    <source>
        <dbReference type="ARBA" id="ARBA00005594"/>
    </source>
</evidence>
<keyword evidence="6 9" id="KW-0648">Protein biosynthesis</keyword>
<dbReference type="InterPro" id="IPR001412">
    <property type="entry name" value="aa-tRNA-synth_I_CS"/>
</dbReference>
<name>A0A6L9Y6W7_9BURK</name>
<feature type="domain" description="Glutamyl/glutaminyl-tRNA synthetase class Ib catalytic" evidence="11">
    <location>
        <begin position="52"/>
        <end position="372"/>
    </location>
</feature>
<feature type="binding site" evidence="9">
    <location>
        <begin position="65"/>
        <end position="71"/>
    </location>
    <ligand>
        <name>ATP</name>
        <dbReference type="ChEBI" id="CHEBI:30616"/>
    </ligand>
</feature>
<dbReference type="PRINTS" id="PR00987">
    <property type="entry name" value="TRNASYNTHGLU"/>
</dbReference>
<dbReference type="SUPFAM" id="SSF52374">
    <property type="entry name" value="Nucleotidylyl transferase"/>
    <property type="match status" value="1"/>
</dbReference>
<feature type="binding site" evidence="9">
    <location>
        <position position="242"/>
    </location>
    <ligand>
        <name>L-glutamine</name>
        <dbReference type="ChEBI" id="CHEBI:58359"/>
    </ligand>
</feature>
<reference evidence="14 15" key="1">
    <citation type="submission" date="2020-02" db="EMBL/GenBank/DDBJ databases">
        <title>Pelistega sp. NLN82 were isolated from wild rodents of the Hainan Island.</title>
        <authorList>
            <person name="Niu N."/>
            <person name="Zhou J."/>
        </authorList>
    </citation>
    <scope>NUCLEOTIDE SEQUENCE [LARGE SCALE GENOMIC DNA]</scope>
    <source>
        <strain evidence="14 15">NLN82</strain>
    </source>
</reference>
<dbReference type="FunFam" id="3.90.800.10:FF:000001">
    <property type="entry name" value="Glutamine--tRNA ligase"/>
    <property type="match status" value="1"/>
</dbReference>
<evidence type="ECO:0000313" key="15">
    <source>
        <dbReference type="Proteomes" id="UP000477651"/>
    </source>
</evidence>
<comment type="similarity">
    <text evidence="1 9 10">Belongs to the class-I aminoacyl-tRNA synthetase family.</text>
</comment>
<evidence type="ECO:0000256" key="3">
    <source>
        <dbReference type="ARBA" id="ARBA00022598"/>
    </source>
</evidence>
<evidence type="ECO:0000256" key="4">
    <source>
        <dbReference type="ARBA" id="ARBA00022741"/>
    </source>
</evidence>
<dbReference type="GO" id="GO:0005829">
    <property type="term" value="C:cytosol"/>
    <property type="evidence" value="ECO:0007669"/>
    <property type="project" value="TreeGrafter"/>
</dbReference>
<dbReference type="InterPro" id="IPR022861">
    <property type="entry name" value="Gln_tRNA_ligase_bac"/>
</dbReference>
<comment type="catalytic activity">
    <reaction evidence="8 9">
        <text>tRNA(Gln) + L-glutamine + ATP = L-glutaminyl-tRNA(Gln) + AMP + diphosphate</text>
        <dbReference type="Rhea" id="RHEA:20121"/>
        <dbReference type="Rhea" id="RHEA-COMP:9662"/>
        <dbReference type="Rhea" id="RHEA-COMP:9681"/>
        <dbReference type="ChEBI" id="CHEBI:30616"/>
        <dbReference type="ChEBI" id="CHEBI:33019"/>
        <dbReference type="ChEBI" id="CHEBI:58359"/>
        <dbReference type="ChEBI" id="CHEBI:78442"/>
        <dbReference type="ChEBI" id="CHEBI:78521"/>
        <dbReference type="ChEBI" id="CHEBI:456215"/>
        <dbReference type="EC" id="6.1.1.18"/>
    </reaction>
</comment>
<feature type="domain" description="Glutamyl/glutaminyl-tRNA synthetase class Ib anti-codon binding" evidence="12">
    <location>
        <begin position="375"/>
        <end position="474"/>
    </location>
</feature>
<dbReference type="Gene3D" id="1.10.1160.10">
    <property type="entry name" value="Glutamyl-trna Synthetase, Domain 2"/>
    <property type="match status" value="1"/>
</dbReference>
<feature type="short sequence motif" description="'HIGH' region" evidence="9">
    <location>
        <begin position="58"/>
        <end position="68"/>
    </location>
</feature>
<dbReference type="Pfam" id="PF00749">
    <property type="entry name" value="tRNA-synt_1c"/>
    <property type="match status" value="1"/>
</dbReference>
<dbReference type="FunFam" id="3.40.50.620:FF:000037">
    <property type="entry name" value="Glutamine--tRNA ligase cytoplasmic"/>
    <property type="match status" value="1"/>
</dbReference>
<dbReference type="Pfam" id="PF20974">
    <property type="entry name" value="tRNA-synt_1c_C2"/>
    <property type="match status" value="1"/>
</dbReference>
<evidence type="ECO:0000256" key="5">
    <source>
        <dbReference type="ARBA" id="ARBA00022840"/>
    </source>
</evidence>
<keyword evidence="2 9" id="KW-0963">Cytoplasm</keyword>
<dbReference type="HAMAP" id="MF_00126">
    <property type="entry name" value="Gln_tRNA_synth"/>
    <property type="match status" value="1"/>
</dbReference>
<feature type="binding site" evidence="9">
    <location>
        <begin position="296"/>
        <end position="297"/>
    </location>
    <ligand>
        <name>ATP</name>
        <dbReference type="ChEBI" id="CHEBI:30616"/>
    </ligand>
</feature>
<sequence>MSIHHSETPVSNFLRTIIENDLSADRFEGKRWAGVPGPAAVQEKGAKDPARIRTRFPPEPNGYLHIGHAKSIIINFGLARDYGGLCHLRFDDTNPEKEDQEYVDTIQDSVKWLGFDWENKDKNYCNLYFASDYFEYMYEFAIALIKNGDAYIDQQSPEEMRQTRGTLTEPGIDSPWRNRPIEESLTLFQEMREGKHPNGSMALRAKINMQSPNINMRDPVIYRIRHASHHRTGDKWSIYPMYTYAHPIEDALEGITHSFCTLEFEDQRPFYDWLLAKLSELGLLRHPLPHQYEFSRLNIKHIVTSKRKLLQLVNEGFVNGWDDPRMPTIVGLRRRGYTPASLRLFVERLGVSKSDSHIDYSVLEQALRDDLDPIAPRAVAVLDPIKLVITNLPEDYEEACFAPINPHQPEAGRREFPLTRELWIERDDFREDPPKKYFRLFPGNTVRLKYAYVVRCTGFVKNEQGKVTEVHVEYIPDTKSGTPGSDSVKVKGNITWVSTKYAVPATVNLYDRLFTDPAPDSGDKNFLDYLNPNSLTQVQAWLEPGIDTTAGHQWQFERLGYFIADPDSTKEKPIINRSVTLRDSWV</sequence>
<proteinExistence type="inferred from homology"/>
<dbReference type="EMBL" id="JAAGYR010000013">
    <property type="protein sequence ID" value="NEN76103.1"/>
    <property type="molecule type" value="Genomic_DNA"/>
</dbReference>
<evidence type="ECO:0000259" key="11">
    <source>
        <dbReference type="Pfam" id="PF00749"/>
    </source>
</evidence>
<dbReference type="InterPro" id="IPR020059">
    <property type="entry name" value="Glu/Gln-tRNA-synth_Ib_codon-bd"/>
</dbReference>
<protein>
    <recommendedName>
        <fullName evidence="9">Glutamine--tRNA ligase</fullName>
        <ecNumber evidence="9">6.1.1.18</ecNumber>
    </recommendedName>
    <alternativeName>
        <fullName evidence="9">Glutaminyl-tRNA synthetase</fullName>
        <shortName evidence="9">GlnRS</shortName>
    </alternativeName>
</protein>
<evidence type="ECO:0000256" key="6">
    <source>
        <dbReference type="ARBA" id="ARBA00022917"/>
    </source>
</evidence>
<dbReference type="Proteomes" id="UP000477651">
    <property type="component" value="Unassembled WGS sequence"/>
</dbReference>
<evidence type="ECO:0000259" key="13">
    <source>
        <dbReference type="Pfam" id="PF20974"/>
    </source>
</evidence>
<gene>
    <name evidence="9" type="primary">glnS</name>
    <name evidence="14" type="ORF">F9B74_07180</name>
</gene>
<evidence type="ECO:0000313" key="14">
    <source>
        <dbReference type="EMBL" id="NEN76103.1"/>
    </source>
</evidence>
<comment type="caution">
    <text evidence="9">Lacks conserved residue(s) required for the propagation of feature annotation.</text>
</comment>
<keyword evidence="5 9" id="KW-0067">ATP-binding</keyword>
<dbReference type="InterPro" id="IPR011035">
    <property type="entry name" value="Ribosomal_bL25/Gln-tRNA_synth"/>
</dbReference>
<dbReference type="InterPro" id="IPR049437">
    <property type="entry name" value="tRNA-synt_1c_C2"/>
</dbReference>
<dbReference type="NCBIfam" id="TIGR00440">
    <property type="entry name" value="glnS"/>
    <property type="match status" value="1"/>
</dbReference>
<dbReference type="Pfam" id="PF03950">
    <property type="entry name" value="tRNA-synt_1c_C"/>
    <property type="match status" value="1"/>
</dbReference>
<dbReference type="GO" id="GO:0006424">
    <property type="term" value="P:glutamyl-tRNA aminoacylation"/>
    <property type="evidence" value="ECO:0007669"/>
    <property type="project" value="UniProtKB-UniRule"/>
</dbReference>
<dbReference type="Gene3D" id="3.90.800.10">
    <property type="entry name" value="Glutamyl-tRNA Synthetase, Domain 3"/>
    <property type="match status" value="1"/>
</dbReference>
<keyword evidence="3 9" id="KW-0436">Ligase</keyword>
<dbReference type="GO" id="GO:0004819">
    <property type="term" value="F:glutamine-tRNA ligase activity"/>
    <property type="evidence" value="ECO:0007669"/>
    <property type="project" value="UniProtKB-UniRule"/>
</dbReference>
<dbReference type="FunFam" id="1.10.1160.10:FF:000001">
    <property type="entry name" value="Glutamine--tRNA ligase"/>
    <property type="match status" value="1"/>
</dbReference>
<dbReference type="PANTHER" id="PTHR43097">
    <property type="entry name" value="GLUTAMINE-TRNA LIGASE"/>
    <property type="match status" value="1"/>
</dbReference>
<keyword evidence="7 9" id="KW-0030">Aminoacyl-tRNA synthetase</keyword>
<evidence type="ECO:0000256" key="8">
    <source>
        <dbReference type="ARBA" id="ARBA00048270"/>
    </source>
</evidence>
<feature type="binding site" evidence="9">
    <location>
        <position position="261"/>
    </location>
    <ligand>
        <name>ATP</name>
        <dbReference type="ChEBI" id="CHEBI:30616"/>
    </ligand>
</feature>
<dbReference type="PROSITE" id="PS00178">
    <property type="entry name" value="AA_TRNA_LIGASE_I"/>
    <property type="match status" value="1"/>
</dbReference>
<evidence type="ECO:0000256" key="2">
    <source>
        <dbReference type="ARBA" id="ARBA00022490"/>
    </source>
</evidence>
<dbReference type="NCBIfam" id="NF011291">
    <property type="entry name" value="PRK14703.1"/>
    <property type="match status" value="1"/>
</dbReference>
<dbReference type="AlphaFoldDB" id="A0A6L9Y6W7"/>
<dbReference type="GO" id="GO:0005524">
    <property type="term" value="F:ATP binding"/>
    <property type="evidence" value="ECO:0007669"/>
    <property type="project" value="UniProtKB-UniRule"/>
</dbReference>
<dbReference type="EC" id="6.1.1.18" evidence="9"/>
<dbReference type="GO" id="GO:0006425">
    <property type="term" value="P:glutaminyl-tRNA aminoacylation"/>
    <property type="evidence" value="ECO:0007669"/>
    <property type="project" value="UniProtKB-UniRule"/>
</dbReference>
<evidence type="ECO:0000259" key="12">
    <source>
        <dbReference type="Pfam" id="PF03950"/>
    </source>
</evidence>
<comment type="subcellular location">
    <subcellularLocation>
        <location evidence="9">Cytoplasm</location>
    </subcellularLocation>
</comment>
<dbReference type="InterPro" id="IPR020061">
    <property type="entry name" value="Glu_tRNA_lig_a-bdl"/>
</dbReference>
<evidence type="ECO:0000256" key="7">
    <source>
        <dbReference type="ARBA" id="ARBA00023146"/>
    </source>
</evidence>
<feature type="short sequence motif" description="'KMSKS' region" evidence="9">
    <location>
        <begin position="303"/>
        <end position="307"/>
    </location>
</feature>
<dbReference type="InterPro" id="IPR050132">
    <property type="entry name" value="Gln/Glu-tRNA_Ligase"/>
</dbReference>
<keyword evidence="15" id="KW-1185">Reference proteome</keyword>
<evidence type="ECO:0000256" key="10">
    <source>
        <dbReference type="RuleBase" id="RU363037"/>
    </source>
</evidence>
<dbReference type="PANTHER" id="PTHR43097:SF5">
    <property type="entry name" value="GLUTAMATE--TRNA LIGASE"/>
    <property type="match status" value="1"/>
</dbReference>
<evidence type="ECO:0000256" key="9">
    <source>
        <dbReference type="HAMAP-Rule" id="MF_00126"/>
    </source>
</evidence>
<comment type="caution">
    <text evidence="14">The sequence shown here is derived from an EMBL/GenBank/DDBJ whole genome shotgun (WGS) entry which is preliminary data.</text>
</comment>
<dbReference type="InterPro" id="IPR020056">
    <property type="entry name" value="Rbsml_bL25/Gln-tRNA_synth_N"/>
</dbReference>
<comment type="subunit">
    <text evidence="9">Monomer.</text>
</comment>
<feature type="binding site" evidence="9">
    <location>
        <position position="91"/>
    </location>
    <ligand>
        <name>L-glutamine</name>
        <dbReference type="ChEBI" id="CHEBI:58359"/>
    </ligand>
</feature>
<dbReference type="Gene3D" id="3.40.50.620">
    <property type="entry name" value="HUPs"/>
    <property type="match status" value="1"/>
</dbReference>
<dbReference type="InterPro" id="IPR020058">
    <property type="entry name" value="Glu/Gln-tRNA-synth_Ib_cat-dom"/>
</dbReference>
<dbReference type="InterPro" id="IPR004514">
    <property type="entry name" value="Gln-tRNA-synth"/>
</dbReference>
<dbReference type="InterPro" id="IPR000924">
    <property type="entry name" value="Glu/Gln-tRNA-synth"/>
</dbReference>